<sequence length="161" mass="16936">MAYVALASAVLDAPNFETGAQALAPWARRLADLQRAAGVGDRLRKMRRPTIIIINEMMAAVAPRSSPVVGALAAIRPVGISPCHVPHLADAADYSELVAAHLPGTSTLWGRRFTALALARLAGASSWPLAAEVLDMVAARPFVPPPRLSGESPARTRSGSR</sequence>
<comment type="caution">
    <text evidence="1">The sequence shown here is derived from an EMBL/GenBank/DDBJ whole genome shotgun (WGS) entry which is preliminary data.</text>
</comment>
<evidence type="ECO:0000313" key="1">
    <source>
        <dbReference type="EMBL" id="MDX3129372.1"/>
    </source>
</evidence>
<protein>
    <submittedName>
        <fullName evidence="1">Uncharacterized protein</fullName>
    </submittedName>
</protein>
<organism evidence="1 2">
    <name type="scientific">Streptomyces europaeiscabiei</name>
    <dbReference type="NCBI Taxonomy" id="146819"/>
    <lineage>
        <taxon>Bacteria</taxon>
        <taxon>Bacillati</taxon>
        <taxon>Actinomycetota</taxon>
        <taxon>Actinomycetes</taxon>
        <taxon>Kitasatosporales</taxon>
        <taxon>Streptomycetaceae</taxon>
        <taxon>Streptomyces</taxon>
    </lineage>
</organism>
<evidence type="ECO:0000313" key="2">
    <source>
        <dbReference type="Proteomes" id="UP001273589"/>
    </source>
</evidence>
<name>A0AAJ2PKS9_9ACTN</name>
<dbReference type="EMBL" id="JARAWN010000021">
    <property type="protein sequence ID" value="MDX3129372.1"/>
    <property type="molecule type" value="Genomic_DNA"/>
</dbReference>
<dbReference type="AlphaFoldDB" id="A0AAJ2PKS9"/>
<gene>
    <name evidence="1" type="ORF">PV367_06030</name>
</gene>
<accession>A0AAJ2PKS9</accession>
<dbReference type="RefSeq" id="WP_319689901.1">
    <property type="nucleotide sequence ID" value="NZ_JARAWN010000021.1"/>
</dbReference>
<proteinExistence type="predicted"/>
<reference evidence="1" key="1">
    <citation type="journal article" date="2023" name="Microb. Genom.">
        <title>Mesoterricola silvestris gen. nov., sp. nov., Mesoterricola sediminis sp. nov., Geothrix oryzae sp. nov., Geothrix edaphica sp. nov., Geothrix rubra sp. nov., and Geothrix limicola sp. nov., six novel members of Acidobacteriota isolated from soils.</title>
        <authorList>
            <person name="Weisberg A.J."/>
            <person name="Pearce E."/>
            <person name="Kramer C.G."/>
            <person name="Chang J.H."/>
            <person name="Clarke C.R."/>
        </authorList>
    </citation>
    <scope>NUCLEOTIDE SEQUENCE</scope>
    <source>
        <strain evidence="1">ND06-05F</strain>
    </source>
</reference>
<dbReference type="Proteomes" id="UP001273589">
    <property type="component" value="Unassembled WGS sequence"/>
</dbReference>